<proteinExistence type="predicted"/>
<dbReference type="PANTHER" id="PTHR31025:SF19">
    <property type="entry name" value="SI:CH73-42K18.1-RELATED"/>
    <property type="match status" value="1"/>
</dbReference>
<dbReference type="PANTHER" id="PTHR31025">
    <property type="entry name" value="SI:CH211-196P9.1-RELATED"/>
    <property type="match status" value="1"/>
</dbReference>
<dbReference type="Ensembl" id="ENSNMLT00000002072.1">
    <property type="protein sequence ID" value="ENSNMLP00000001785.1"/>
    <property type="gene ID" value="ENSNMLG00000001371.1"/>
</dbReference>
<dbReference type="AlphaFoldDB" id="A0A8C6S8N1"/>
<evidence type="ECO:0000313" key="3">
    <source>
        <dbReference type="Proteomes" id="UP000694523"/>
    </source>
</evidence>
<evidence type="ECO:0000313" key="2">
    <source>
        <dbReference type="Ensembl" id="ENSNMLP00000001785.1"/>
    </source>
</evidence>
<accession>A0A8C6S8N1</accession>
<name>A0A8C6S8N1_9GOBI</name>
<reference evidence="2" key="2">
    <citation type="submission" date="2025-09" db="UniProtKB">
        <authorList>
            <consortium name="Ensembl"/>
        </authorList>
    </citation>
    <scope>IDENTIFICATION</scope>
</reference>
<organism evidence="2 3">
    <name type="scientific">Neogobius melanostomus</name>
    <name type="common">round goby</name>
    <dbReference type="NCBI Taxonomy" id="47308"/>
    <lineage>
        <taxon>Eukaryota</taxon>
        <taxon>Metazoa</taxon>
        <taxon>Chordata</taxon>
        <taxon>Craniata</taxon>
        <taxon>Vertebrata</taxon>
        <taxon>Euteleostomi</taxon>
        <taxon>Actinopterygii</taxon>
        <taxon>Neopterygii</taxon>
        <taxon>Teleostei</taxon>
        <taxon>Neoteleostei</taxon>
        <taxon>Acanthomorphata</taxon>
        <taxon>Gobiaria</taxon>
        <taxon>Gobiiformes</taxon>
        <taxon>Gobioidei</taxon>
        <taxon>Gobiidae</taxon>
        <taxon>Benthophilinae</taxon>
        <taxon>Neogobiini</taxon>
        <taxon>Neogobius</taxon>
    </lineage>
</organism>
<keyword evidence="3" id="KW-1185">Reference proteome</keyword>
<reference evidence="2" key="1">
    <citation type="submission" date="2025-08" db="UniProtKB">
        <authorList>
            <consortium name="Ensembl"/>
        </authorList>
    </citation>
    <scope>IDENTIFICATION</scope>
</reference>
<sequence length="443" mass="50670">MTTFVNMTTRVIFTEAAIRKVTLETRPTTMEDLKRMLQVSFGLQYSFDLQFQDPEFNFELCNLTDVGDLPDKPTLKIIPLLDLSLIESDAASEDQHSSVDTEILSVSSVERQEPWPLIFDIPNFSVDVEYRLRQADLKHLADGSVLKKVPKDMKHEMLEKMAEHMYSYTAYPTNQQYESVAKSLISKHPCLRESGSVSGCSGWKNSISYKMANYRRKRSRSGCRDVSVNAGKRGRHTQGDSVNKKIKKPKKGELNSSRTEMEDEMKKKTPNGRLIKQNMDLTFALRRNEVVETAPPISSLMQRWPALFTNEQICLEFKRIVGKDLQQEFYSALDDHTTRLMDIFKAKRGNVGEHLAQLLLQMQSLDPTEKRTVTLRGLPHLLGDNPTEFFKSTFVSGGGGKRLTTKKARLYFDITKFNIPRVCHLLVVIYNRTHVHLTGNLLL</sequence>
<dbReference type="Proteomes" id="UP000694523">
    <property type="component" value="Unplaced"/>
</dbReference>
<protein>
    <submittedName>
        <fullName evidence="2">Uncharacterized protein</fullName>
    </submittedName>
</protein>
<feature type="region of interest" description="Disordered" evidence="1">
    <location>
        <begin position="220"/>
        <end position="268"/>
    </location>
</feature>
<evidence type="ECO:0000256" key="1">
    <source>
        <dbReference type="SAM" id="MobiDB-lite"/>
    </source>
</evidence>